<evidence type="ECO:0000313" key="3">
    <source>
        <dbReference type="Proteomes" id="UP000030907"/>
    </source>
</evidence>
<dbReference type="HOGENOM" id="CLU_976283_0_0_5"/>
<evidence type="ECO:0000256" key="1">
    <source>
        <dbReference type="SAM" id="Phobius"/>
    </source>
</evidence>
<feature type="transmembrane region" description="Helical" evidence="1">
    <location>
        <begin position="78"/>
        <end position="100"/>
    </location>
</feature>
<keyword evidence="1" id="KW-1133">Transmembrane helix</keyword>
<keyword evidence="3" id="KW-1185">Reference proteome</keyword>
<accession>A0A0A7PPV6</accession>
<evidence type="ECO:0000313" key="2">
    <source>
        <dbReference type="EMBL" id="AJA11268.1"/>
    </source>
</evidence>
<organism evidence="2 3">
    <name type="scientific">Sphingopyxis fribergensis</name>
    <dbReference type="NCBI Taxonomy" id="1515612"/>
    <lineage>
        <taxon>Bacteria</taxon>
        <taxon>Pseudomonadati</taxon>
        <taxon>Pseudomonadota</taxon>
        <taxon>Alphaproteobacteria</taxon>
        <taxon>Sphingomonadales</taxon>
        <taxon>Sphingomonadaceae</taxon>
        <taxon>Sphingopyxis</taxon>
    </lineage>
</organism>
<reference evidence="2 3" key="1">
    <citation type="journal article" date="2015" name="Int. J. Syst. Evol. Microbiol.">
        <title>Description of Sphingopyxis fribergensis sp. nov. - a soil bacterium with the ability to degrade styrene and phenylacetic acid.</title>
        <authorList>
            <person name="Oelschlagel M."/>
            <person name="Ruckert C."/>
            <person name="Kalinowski J."/>
            <person name="Schmidt G."/>
            <person name="Schlomann M."/>
            <person name="Tischler D."/>
        </authorList>
    </citation>
    <scope>NUCLEOTIDE SEQUENCE [LARGE SCALE GENOMIC DNA]</scope>
    <source>
        <strain evidence="2 3">Kp5.2</strain>
    </source>
</reference>
<dbReference type="Proteomes" id="UP000030907">
    <property type="component" value="Chromosome"/>
</dbReference>
<dbReference type="AlphaFoldDB" id="A0A0A7PPV6"/>
<proteinExistence type="predicted"/>
<protein>
    <submittedName>
        <fullName evidence="2">Uncharacterized protein</fullName>
    </submittedName>
</protein>
<keyword evidence="1" id="KW-0812">Transmembrane</keyword>
<keyword evidence="1" id="KW-0472">Membrane</keyword>
<feature type="transmembrane region" description="Helical" evidence="1">
    <location>
        <begin position="44"/>
        <end position="66"/>
    </location>
</feature>
<dbReference type="EMBL" id="CP009122">
    <property type="protein sequence ID" value="AJA11268.1"/>
    <property type="molecule type" value="Genomic_DNA"/>
</dbReference>
<sequence length="285" mass="31615">MEDRTEVLSLRRVAARFINTDEQTGLAELDRIAADASRVIQKRYWLLSTTSAATAFATAVTLLPWLALTLNEAPGADVIGLIGLGCFGLMMAAGASWRVFQYGGLKATTSQKPVYADPEDSAVRNLERLFAILQLESSPRAFYFARNGARRYVDHRYFFSKLRAAHVANDSTIRNALFGPVGFWFAPELFLEADVDKLIADAKAKPKRSGVLKKYDYTGAIMSLIDHPKVRALDITKKIGNQKVIIGLLVHWYIGRRMEVPSDTQLAGYANDILAAIRKNRSSNS</sequence>
<gene>
    <name evidence="2" type="ORF">SKP52_22090</name>
</gene>
<dbReference type="KEGG" id="sphk:SKP52_22090"/>
<name>A0A0A7PPV6_9SPHN</name>